<evidence type="ECO:0000256" key="6">
    <source>
        <dbReference type="ARBA" id="ARBA00022763"/>
    </source>
</evidence>
<dbReference type="PROSITE" id="PS50089">
    <property type="entry name" value="ZF_RING_2"/>
    <property type="match status" value="1"/>
</dbReference>
<keyword evidence="7 11" id="KW-0863">Zinc-finger</keyword>
<reference evidence="15 16" key="1">
    <citation type="journal article" date="2024" name="Science">
        <title>Giant polyketide synthase enzymes in the biosynthesis of giant marine polyether toxins.</title>
        <authorList>
            <person name="Fallon T.R."/>
            <person name="Shende V.V."/>
            <person name="Wierzbicki I.H."/>
            <person name="Pendleton A.L."/>
            <person name="Watervoot N.F."/>
            <person name="Auber R.P."/>
            <person name="Gonzalez D.J."/>
            <person name="Wisecaver J.H."/>
            <person name="Moore B.S."/>
        </authorList>
    </citation>
    <scope>NUCLEOTIDE SEQUENCE [LARGE SCALE GENOMIC DNA]</scope>
    <source>
        <strain evidence="15 16">12B1</strain>
    </source>
</reference>
<evidence type="ECO:0000256" key="10">
    <source>
        <dbReference type="ARBA" id="ARBA00023242"/>
    </source>
</evidence>
<name>A0AB34JYB0_PRYPA</name>
<dbReference type="Gene3D" id="3.30.40.10">
    <property type="entry name" value="Zinc/RING finger domain, C3HC4 (zinc finger)"/>
    <property type="match status" value="1"/>
</dbReference>
<keyword evidence="4" id="KW-0808">Transferase</keyword>
<comment type="catalytic activity">
    <reaction evidence="1">
        <text>S-ubiquitinyl-[E2 ubiquitin-conjugating enzyme]-L-cysteine + [acceptor protein]-L-lysine = [E2 ubiquitin-conjugating enzyme]-L-cysteine + N(6)-ubiquitinyl-[acceptor protein]-L-lysine.</text>
        <dbReference type="EC" id="2.3.2.27"/>
    </reaction>
</comment>
<evidence type="ECO:0000259" key="14">
    <source>
        <dbReference type="PROSITE" id="PS51999"/>
    </source>
</evidence>
<dbReference type="SUPFAM" id="SSF57850">
    <property type="entry name" value="RING/U-box"/>
    <property type="match status" value="1"/>
</dbReference>
<evidence type="ECO:0000256" key="12">
    <source>
        <dbReference type="SAM" id="MobiDB-lite"/>
    </source>
</evidence>
<dbReference type="EMBL" id="JBGBPQ010000003">
    <property type="protein sequence ID" value="KAL1526714.1"/>
    <property type="molecule type" value="Genomic_DNA"/>
</dbReference>
<evidence type="ECO:0000256" key="9">
    <source>
        <dbReference type="ARBA" id="ARBA00022833"/>
    </source>
</evidence>
<feature type="region of interest" description="Disordered" evidence="12">
    <location>
        <begin position="58"/>
        <end position="258"/>
    </location>
</feature>
<evidence type="ECO:0000256" key="4">
    <source>
        <dbReference type="ARBA" id="ARBA00022679"/>
    </source>
</evidence>
<dbReference type="InterPro" id="IPR017907">
    <property type="entry name" value="Znf_RING_CS"/>
</dbReference>
<comment type="caution">
    <text evidence="15">The sequence shown here is derived from an EMBL/GenBank/DDBJ whole genome shotgun (WGS) entry which is preliminary data.</text>
</comment>
<feature type="compositionally biased region" description="Low complexity" evidence="12">
    <location>
        <begin position="61"/>
        <end position="70"/>
    </location>
</feature>
<dbReference type="GO" id="GO:0008270">
    <property type="term" value="F:zinc ion binding"/>
    <property type="evidence" value="ECO:0007669"/>
    <property type="project" value="UniProtKB-KW"/>
</dbReference>
<dbReference type="Pfam" id="PF13445">
    <property type="entry name" value="zf-RING_UBOX"/>
    <property type="match status" value="1"/>
</dbReference>
<keyword evidence="9" id="KW-0862">Zinc</keyword>
<dbReference type="InterPro" id="IPR027370">
    <property type="entry name" value="Znf-RING_euk"/>
</dbReference>
<keyword evidence="5" id="KW-0479">Metal-binding</keyword>
<dbReference type="PANTHER" id="PTHR23328:SF0">
    <property type="entry name" value="RING-TYPE DOMAIN-CONTAINING PROTEIN"/>
    <property type="match status" value="1"/>
</dbReference>
<organism evidence="15 16">
    <name type="scientific">Prymnesium parvum</name>
    <name type="common">Toxic golden alga</name>
    <dbReference type="NCBI Taxonomy" id="97485"/>
    <lineage>
        <taxon>Eukaryota</taxon>
        <taxon>Haptista</taxon>
        <taxon>Haptophyta</taxon>
        <taxon>Prymnesiophyceae</taxon>
        <taxon>Prymnesiales</taxon>
        <taxon>Prymnesiaceae</taxon>
        <taxon>Prymnesium</taxon>
    </lineage>
</organism>
<evidence type="ECO:0000256" key="7">
    <source>
        <dbReference type="ARBA" id="ARBA00022771"/>
    </source>
</evidence>
<dbReference type="InterPro" id="IPR051657">
    <property type="entry name" value="RNF168/RNF169_E3_ubiq-ligase"/>
</dbReference>
<dbReference type="PANTHER" id="PTHR23328">
    <property type="entry name" value="RING-TYPE DOMAIN-CONTAINING PROTEIN"/>
    <property type="match status" value="1"/>
</dbReference>
<keyword evidence="10" id="KW-0539">Nucleus</keyword>
<comment type="subcellular location">
    <subcellularLocation>
        <location evidence="2">Nucleus</location>
    </subcellularLocation>
</comment>
<feature type="compositionally biased region" description="Basic and acidic residues" evidence="12">
    <location>
        <begin position="224"/>
        <end position="241"/>
    </location>
</feature>
<keyword evidence="8" id="KW-0833">Ubl conjugation pathway</keyword>
<dbReference type="Pfam" id="PF06839">
    <property type="entry name" value="Zn_ribbon_GRF"/>
    <property type="match status" value="1"/>
</dbReference>
<accession>A0AB34JYB0</accession>
<feature type="compositionally biased region" description="Basic and acidic residues" evidence="12">
    <location>
        <begin position="104"/>
        <end position="122"/>
    </location>
</feature>
<gene>
    <name evidence="15" type="ORF">AB1Y20_015413</name>
</gene>
<evidence type="ECO:0000256" key="1">
    <source>
        <dbReference type="ARBA" id="ARBA00000900"/>
    </source>
</evidence>
<evidence type="ECO:0000313" key="15">
    <source>
        <dbReference type="EMBL" id="KAL1526714.1"/>
    </source>
</evidence>
<evidence type="ECO:0000313" key="16">
    <source>
        <dbReference type="Proteomes" id="UP001515480"/>
    </source>
</evidence>
<evidence type="ECO:0000256" key="2">
    <source>
        <dbReference type="ARBA" id="ARBA00004123"/>
    </source>
</evidence>
<feature type="domain" description="RING-type" evidence="13">
    <location>
        <begin position="273"/>
        <end position="317"/>
    </location>
</feature>
<dbReference type="GO" id="GO:0006302">
    <property type="term" value="P:double-strand break repair"/>
    <property type="evidence" value="ECO:0007669"/>
    <property type="project" value="TreeGrafter"/>
</dbReference>
<protein>
    <recommendedName>
        <fullName evidence="3">RING-type E3 ubiquitin transferase</fullName>
        <ecNumber evidence="3">2.3.2.27</ecNumber>
    </recommendedName>
</protein>
<dbReference type="PROSITE" id="PS51999">
    <property type="entry name" value="ZF_GRF"/>
    <property type="match status" value="1"/>
</dbReference>
<keyword evidence="6" id="KW-0227">DNA damage</keyword>
<evidence type="ECO:0000256" key="8">
    <source>
        <dbReference type="ARBA" id="ARBA00022786"/>
    </source>
</evidence>
<dbReference type="SMART" id="SM00184">
    <property type="entry name" value="RING"/>
    <property type="match status" value="1"/>
</dbReference>
<feature type="compositionally biased region" description="Low complexity" evidence="12">
    <location>
        <begin position="163"/>
        <end position="174"/>
    </location>
</feature>
<proteinExistence type="predicted"/>
<evidence type="ECO:0000259" key="13">
    <source>
        <dbReference type="PROSITE" id="PS50089"/>
    </source>
</evidence>
<dbReference type="GO" id="GO:0035861">
    <property type="term" value="C:site of double-strand break"/>
    <property type="evidence" value="ECO:0007669"/>
    <property type="project" value="TreeGrafter"/>
</dbReference>
<keyword evidence="16" id="KW-1185">Reference proteome</keyword>
<dbReference type="GO" id="GO:0031491">
    <property type="term" value="F:nucleosome binding"/>
    <property type="evidence" value="ECO:0007669"/>
    <property type="project" value="TreeGrafter"/>
</dbReference>
<dbReference type="PROSITE" id="PS00518">
    <property type="entry name" value="ZF_RING_1"/>
    <property type="match status" value="1"/>
</dbReference>
<evidence type="ECO:0000256" key="5">
    <source>
        <dbReference type="ARBA" id="ARBA00022723"/>
    </source>
</evidence>
<dbReference type="InterPro" id="IPR001841">
    <property type="entry name" value="Znf_RING"/>
</dbReference>
<dbReference type="AlphaFoldDB" id="A0AB34JYB0"/>
<dbReference type="InterPro" id="IPR013083">
    <property type="entry name" value="Znf_RING/FYVE/PHD"/>
</dbReference>
<dbReference type="GO" id="GO:0061630">
    <property type="term" value="F:ubiquitin protein ligase activity"/>
    <property type="evidence" value="ECO:0007669"/>
    <property type="project" value="UniProtKB-EC"/>
</dbReference>
<dbReference type="Proteomes" id="UP001515480">
    <property type="component" value="Unassembled WGS sequence"/>
</dbReference>
<dbReference type="GO" id="GO:0005634">
    <property type="term" value="C:nucleus"/>
    <property type="evidence" value="ECO:0007669"/>
    <property type="project" value="UniProtKB-SubCell"/>
</dbReference>
<dbReference type="EC" id="2.3.2.27" evidence="3"/>
<sequence>MWAECVAAHRKAEASGDLQQELRTLTALWQAAPTDLAKRNYAHFLHELRLHLGLATESNEQPLPQMGAQQPPAPMESDEPPPQVTSDQILSLGAGQPPPPATADPREESLRPIGRVGEDPPPHRGGWGVADPRSVADPPPPTRGLGALLPPTPVGTKRPRGGAPSAAAVPCASSRQSHTHEAPAEAAADSLERSVQPRAGVPAPSLPLPTSALVGNASASTARQESDTRRSPEPTDVESRGEASQATPAGSGTAGSMFERRVDKSAVEKSLECPVCIDLMYQPVTTICGHSFCRECYVRHVDAAISRGAAASCPNCRRTFSAEHLVLHVNVSLWQMIQTSFPRRVATRKADLAARASELVSRDGTVDQLEAQQRLRVARMAIGGEMERHRGLLTAVMPDYFAKLREELARPSGELTRCACPPRYVCIRRAVTALSSNHGRYYYACPLRATPTSDKSKGCNFFAWVV</sequence>
<evidence type="ECO:0000256" key="3">
    <source>
        <dbReference type="ARBA" id="ARBA00012483"/>
    </source>
</evidence>
<evidence type="ECO:0000256" key="11">
    <source>
        <dbReference type="PROSITE-ProRule" id="PRU00175"/>
    </source>
</evidence>
<feature type="domain" description="GRF-type" evidence="14">
    <location>
        <begin position="418"/>
        <end position="466"/>
    </location>
</feature>
<dbReference type="InterPro" id="IPR010666">
    <property type="entry name" value="Znf_GRF"/>
</dbReference>